<name>L8HBB3_ACACF</name>
<dbReference type="RefSeq" id="XP_004346616.1">
    <property type="nucleotide sequence ID" value="XM_004346566.1"/>
</dbReference>
<dbReference type="InterPro" id="IPR036537">
    <property type="entry name" value="Adaptor_Cbl_N_dom_sf"/>
</dbReference>
<dbReference type="InterPro" id="IPR011992">
    <property type="entry name" value="EF-hand-dom_pair"/>
</dbReference>
<dbReference type="SUPFAM" id="SSF47473">
    <property type="entry name" value="EF-hand"/>
    <property type="match status" value="1"/>
</dbReference>
<dbReference type="Pfam" id="PF02761">
    <property type="entry name" value="Cbl_N2"/>
    <property type="match status" value="1"/>
</dbReference>
<dbReference type="GeneID" id="14922580"/>
<accession>L8HBB3</accession>
<dbReference type="Pfam" id="PF00498">
    <property type="entry name" value="FHA"/>
    <property type="match status" value="1"/>
</dbReference>
<dbReference type="KEGG" id="acan:ACA1_230580"/>
<feature type="transmembrane region" description="Helical" evidence="3">
    <location>
        <begin position="335"/>
        <end position="368"/>
    </location>
</feature>
<evidence type="ECO:0000256" key="1">
    <source>
        <dbReference type="ARBA" id="ARBA00022837"/>
    </source>
</evidence>
<protein>
    <recommendedName>
        <fullName evidence="8">FHA domain containing protein</fullName>
    </recommendedName>
</protein>
<keyword evidence="3" id="KW-0812">Transmembrane</keyword>
<dbReference type="InterPro" id="IPR018247">
    <property type="entry name" value="EF_Hand_1_Ca_BS"/>
</dbReference>
<feature type="region of interest" description="Disordered" evidence="2">
    <location>
        <begin position="220"/>
        <end position="266"/>
    </location>
</feature>
<keyword evidence="3" id="KW-1133">Transmembrane helix</keyword>
<reference evidence="6 7" key="1">
    <citation type="journal article" date="2013" name="Genome Biol.">
        <title>Genome of Acanthamoeba castellanii highlights extensive lateral gene transfer and early evolution of tyrosine kinase signaling.</title>
        <authorList>
            <person name="Clarke M."/>
            <person name="Lohan A.J."/>
            <person name="Liu B."/>
            <person name="Lagkouvardos I."/>
            <person name="Roy S."/>
            <person name="Zafar N."/>
            <person name="Bertelli C."/>
            <person name="Schilde C."/>
            <person name="Kianianmomeni A."/>
            <person name="Burglin T.R."/>
            <person name="Frech C."/>
            <person name="Turcotte B."/>
            <person name="Kopec K.O."/>
            <person name="Synnott J.M."/>
            <person name="Choo C."/>
            <person name="Paponov I."/>
            <person name="Finkler A."/>
            <person name="Soon Heng Tan C."/>
            <person name="Hutchins A.P."/>
            <person name="Weinmeier T."/>
            <person name="Rattei T."/>
            <person name="Chu J.S."/>
            <person name="Gimenez G."/>
            <person name="Irimia M."/>
            <person name="Rigden D.J."/>
            <person name="Fitzpatrick D.A."/>
            <person name="Lorenzo-Morales J."/>
            <person name="Bateman A."/>
            <person name="Chiu C.H."/>
            <person name="Tang P."/>
            <person name="Hegemann P."/>
            <person name="Fromm H."/>
            <person name="Raoult D."/>
            <person name="Greub G."/>
            <person name="Miranda-Saavedra D."/>
            <person name="Chen N."/>
            <person name="Nash P."/>
            <person name="Ginger M.L."/>
            <person name="Horn M."/>
            <person name="Schaap P."/>
            <person name="Caler L."/>
            <person name="Loftus B."/>
        </authorList>
    </citation>
    <scope>NUCLEOTIDE SEQUENCE [LARGE SCALE GENOMIC DNA]</scope>
    <source>
        <strain evidence="6 7">Neff</strain>
    </source>
</reference>
<evidence type="ECO:0000259" key="5">
    <source>
        <dbReference type="Pfam" id="PF02761"/>
    </source>
</evidence>
<dbReference type="InterPro" id="IPR000253">
    <property type="entry name" value="FHA_dom"/>
</dbReference>
<feature type="compositionally biased region" description="Low complexity" evidence="2">
    <location>
        <begin position="220"/>
        <end position="236"/>
    </location>
</feature>
<dbReference type="InterPro" id="IPR008984">
    <property type="entry name" value="SMAD_FHA_dom_sf"/>
</dbReference>
<feature type="domain" description="Adaptor protein Cbl EF hand-like" evidence="5">
    <location>
        <begin position="142"/>
        <end position="206"/>
    </location>
</feature>
<keyword evidence="3" id="KW-0472">Membrane</keyword>
<dbReference type="SUPFAM" id="SSF49879">
    <property type="entry name" value="SMAD/FHA domain"/>
    <property type="match status" value="1"/>
</dbReference>
<evidence type="ECO:0000313" key="6">
    <source>
        <dbReference type="EMBL" id="ELR21671.1"/>
    </source>
</evidence>
<dbReference type="InterPro" id="IPR014741">
    <property type="entry name" value="Adaptor_Cbl_EF_hand-like"/>
</dbReference>
<evidence type="ECO:0000259" key="4">
    <source>
        <dbReference type="Pfam" id="PF00498"/>
    </source>
</evidence>
<feature type="compositionally biased region" description="Basic and acidic residues" evidence="2">
    <location>
        <begin position="243"/>
        <end position="266"/>
    </location>
</feature>
<feature type="domain" description="FHA" evidence="4">
    <location>
        <begin position="285"/>
        <end position="314"/>
    </location>
</feature>
<dbReference type="GO" id="GO:0007166">
    <property type="term" value="P:cell surface receptor signaling pathway"/>
    <property type="evidence" value="ECO:0007669"/>
    <property type="project" value="InterPro"/>
</dbReference>
<dbReference type="AlphaFoldDB" id="L8HBB3"/>
<dbReference type="GO" id="GO:0005509">
    <property type="term" value="F:calcium ion binding"/>
    <property type="evidence" value="ECO:0007669"/>
    <property type="project" value="InterPro"/>
</dbReference>
<evidence type="ECO:0000256" key="2">
    <source>
        <dbReference type="SAM" id="MobiDB-lite"/>
    </source>
</evidence>
<evidence type="ECO:0000313" key="7">
    <source>
        <dbReference type="Proteomes" id="UP000011083"/>
    </source>
</evidence>
<evidence type="ECO:0008006" key="8">
    <source>
        <dbReference type="Google" id="ProtNLM"/>
    </source>
</evidence>
<dbReference type="PROSITE" id="PS00018">
    <property type="entry name" value="EF_HAND_1"/>
    <property type="match status" value="1"/>
</dbReference>
<evidence type="ECO:0000256" key="3">
    <source>
        <dbReference type="SAM" id="Phobius"/>
    </source>
</evidence>
<dbReference type="Proteomes" id="UP000011083">
    <property type="component" value="Unassembled WGS sequence"/>
</dbReference>
<dbReference type="Gene3D" id="1.20.930.20">
    <property type="entry name" value="Adaptor protein Cbl, N-terminal domain"/>
    <property type="match status" value="1"/>
</dbReference>
<dbReference type="VEuPathDB" id="AmoebaDB:ACA1_230580"/>
<sequence length="413" mass="46329">MELVEPLLLTISNVKELVQSHAEISNEVSDLGETILLIETAIRPLGSSGNDDPHLKDVLRALQLSMVNAKTALEKVATATTISQRVMSWFRSSTDLSELKSHQEKLKTLCPILSLAITTSQQNKNKGGAGADQEFNAMRLVKNEETKRFWAHHFGPKTFKVTWDQFRAAFEHEFEAQRDSNIELLRQRLDRNNDGDVDIYELATFTGQLSVLDSYQQLVEQHGQRRQQQQQQQQTQRVKRPAPRGDEQERRASEKEPVNRKPRTEDLDKSVCESVLEALNLLGTFGSGNGTFINGKRLTKSKKMLLHSGDQIGIVTDKERLLCIMQRHRRQSGAALFPVIFMFATVVGLALFTLLLFLSFSNLVLFVFSITILRDQPHRQVAGTGPVGITSTSAFSAVLASSLQQLTNNDNDS</sequence>
<dbReference type="EMBL" id="KB007901">
    <property type="protein sequence ID" value="ELR21671.1"/>
    <property type="molecule type" value="Genomic_DNA"/>
</dbReference>
<proteinExistence type="predicted"/>
<dbReference type="Gene3D" id="1.10.238.10">
    <property type="entry name" value="EF-hand"/>
    <property type="match status" value="1"/>
</dbReference>
<dbReference type="Gene3D" id="2.60.200.20">
    <property type="match status" value="1"/>
</dbReference>
<gene>
    <name evidence="6" type="ORF">ACA1_230580</name>
</gene>
<organism evidence="6 7">
    <name type="scientific">Acanthamoeba castellanii (strain ATCC 30010 / Neff)</name>
    <dbReference type="NCBI Taxonomy" id="1257118"/>
    <lineage>
        <taxon>Eukaryota</taxon>
        <taxon>Amoebozoa</taxon>
        <taxon>Discosea</taxon>
        <taxon>Longamoebia</taxon>
        <taxon>Centramoebida</taxon>
        <taxon>Acanthamoebidae</taxon>
        <taxon>Acanthamoeba</taxon>
    </lineage>
</organism>
<keyword evidence="1" id="KW-0106">Calcium</keyword>
<keyword evidence="7" id="KW-1185">Reference proteome</keyword>